<evidence type="ECO:0000313" key="3">
    <source>
        <dbReference type="Proteomes" id="UP000674270"/>
    </source>
</evidence>
<name>A0A8I2IRI1_9GAMM</name>
<evidence type="ECO:0000259" key="1">
    <source>
        <dbReference type="Pfam" id="PF08349"/>
    </source>
</evidence>
<dbReference type="Pfam" id="PF08349">
    <property type="entry name" value="DUF1722"/>
    <property type="match status" value="1"/>
</dbReference>
<feature type="domain" description="DUF1722" evidence="1">
    <location>
        <begin position="112"/>
        <end position="229"/>
    </location>
</feature>
<protein>
    <submittedName>
        <fullName evidence="2">DUF1722 domain-containing protein</fullName>
    </submittedName>
</protein>
<proteinExistence type="predicted"/>
<dbReference type="EMBL" id="JAGKLY010000012">
    <property type="protein sequence ID" value="MBQ0270363.1"/>
    <property type="molecule type" value="Genomic_DNA"/>
</dbReference>
<accession>A0A8I2IRI1</accession>
<gene>
    <name evidence="2" type="ORF">J7T18_18915</name>
</gene>
<dbReference type="AlphaFoldDB" id="A0A8I2IRI1"/>
<organism evidence="2 3">
    <name type="scientific">Providencia huaxiensis</name>
    <dbReference type="NCBI Taxonomy" id="2027290"/>
    <lineage>
        <taxon>Bacteria</taxon>
        <taxon>Pseudomonadati</taxon>
        <taxon>Pseudomonadota</taxon>
        <taxon>Gammaproteobacteria</taxon>
        <taxon>Enterobacterales</taxon>
        <taxon>Morganellaceae</taxon>
        <taxon>Providencia</taxon>
    </lineage>
</organism>
<dbReference type="InterPro" id="IPR013560">
    <property type="entry name" value="DUF1722"/>
</dbReference>
<comment type="caution">
    <text evidence="2">The sequence shown here is derived from an EMBL/GenBank/DDBJ whole genome shotgun (WGS) entry which is preliminary data.</text>
</comment>
<dbReference type="PANTHER" id="PTHR30087:SF1">
    <property type="entry name" value="HYPOTHETICAL CYTOSOLIC PROTEIN"/>
    <property type="match status" value="1"/>
</dbReference>
<reference evidence="2" key="1">
    <citation type="submission" date="2021-03" db="EMBL/GenBank/DDBJ databases">
        <authorList>
            <person name="Stanton E."/>
        </authorList>
    </citation>
    <scope>NUCLEOTIDE SEQUENCE</scope>
    <source>
        <strain evidence="2">2020EL-00113</strain>
    </source>
</reference>
<dbReference type="PANTHER" id="PTHR30087">
    <property type="entry name" value="INNER MEMBRANE PROTEIN"/>
    <property type="match status" value="1"/>
</dbReference>
<dbReference type="Proteomes" id="UP000674270">
    <property type="component" value="Unassembled WGS sequence"/>
</dbReference>
<sequence length="240" mass="27942">MQIIKPKVFIFEGINHLPANIHQQVSSMIEFVTNFSHEDMQDKVNGIISSKQQFSELQGLFPASIPILTDDKLQNVVFWDCFLTKLYTIQRLNDLHHALTHHNIIQFHSCHKYLIMAYSPVGYQYTGRLVASIKSSTDLECFFNQYEACLMEILATVPARNIEVNALSHMQGYFKHKATKDEKKRLLWLINDYLAGNLPLNRPLAMMRQLLVQYPDNYLIEQVIFEPYPNCNSIREIPYC</sequence>
<evidence type="ECO:0000313" key="2">
    <source>
        <dbReference type="EMBL" id="MBQ0270363.1"/>
    </source>
</evidence>